<keyword evidence="3" id="KW-1185">Reference proteome</keyword>
<dbReference type="Proteomes" id="UP000566813">
    <property type="component" value="Unassembled WGS sequence"/>
</dbReference>
<gene>
    <name evidence="2" type="ORF">H7F51_09740</name>
</gene>
<evidence type="ECO:0000259" key="1">
    <source>
        <dbReference type="Pfam" id="PF21777"/>
    </source>
</evidence>
<evidence type="ECO:0000313" key="3">
    <source>
        <dbReference type="Proteomes" id="UP000566813"/>
    </source>
</evidence>
<reference evidence="2 3" key="1">
    <citation type="submission" date="2020-08" db="EMBL/GenBank/DDBJ databases">
        <title>The genome sequence of type strain Novosphingobium flavum NBRC 111647.</title>
        <authorList>
            <person name="Liu Y."/>
        </authorList>
    </citation>
    <scope>NUCLEOTIDE SEQUENCE [LARGE SCALE GENOMIC DNA]</scope>
    <source>
        <strain evidence="2 3">NBRC 111647</strain>
    </source>
</reference>
<dbReference type="RefSeq" id="WP_185664108.1">
    <property type="nucleotide sequence ID" value="NZ_JACLAW010000006.1"/>
</dbReference>
<name>A0A7X1KM09_9SPHN</name>
<dbReference type="Pfam" id="PF21777">
    <property type="entry name" value="SDR-like"/>
    <property type="match status" value="1"/>
</dbReference>
<proteinExistence type="predicted"/>
<sequence length="108" mass="10878">MRLDVGPLPGDALAASAHFHAEILPRVREALSGGAVLTLVFAPAGHEHRGWRAELVASLARAHAPARINALASADEAAIAATLAYLADAPGLTGQYLALDGAGAGPVV</sequence>
<protein>
    <recommendedName>
        <fullName evidence="1">Short chain dehydrogenase-like proteobacteria domain-containing protein</fullName>
    </recommendedName>
</protein>
<feature type="domain" description="Short chain dehydrogenase-like proteobacteria" evidence="1">
    <location>
        <begin position="3"/>
        <end position="99"/>
    </location>
</feature>
<evidence type="ECO:0000313" key="2">
    <source>
        <dbReference type="EMBL" id="MBC2665805.1"/>
    </source>
</evidence>
<comment type="caution">
    <text evidence="2">The sequence shown here is derived from an EMBL/GenBank/DDBJ whole genome shotgun (WGS) entry which is preliminary data.</text>
</comment>
<dbReference type="EMBL" id="JACLAW010000006">
    <property type="protein sequence ID" value="MBC2665805.1"/>
    <property type="molecule type" value="Genomic_DNA"/>
</dbReference>
<dbReference type="InterPro" id="IPR048623">
    <property type="entry name" value="SDR-like_proteobact"/>
</dbReference>
<dbReference type="AlphaFoldDB" id="A0A7X1KM09"/>
<organism evidence="2 3">
    <name type="scientific">Novosphingobium flavum</name>
    <dbReference type="NCBI Taxonomy" id="1778672"/>
    <lineage>
        <taxon>Bacteria</taxon>
        <taxon>Pseudomonadati</taxon>
        <taxon>Pseudomonadota</taxon>
        <taxon>Alphaproteobacteria</taxon>
        <taxon>Sphingomonadales</taxon>
        <taxon>Sphingomonadaceae</taxon>
        <taxon>Novosphingobium</taxon>
    </lineage>
</organism>
<accession>A0A7X1KM09</accession>